<comment type="similarity">
    <text evidence="7">Belongs to the FtsL family.</text>
</comment>
<reference evidence="9 10" key="1">
    <citation type="submission" date="2009-02" db="EMBL/GenBank/DDBJ databases">
        <title>Sequencing of the draft genome and assembly of Dethiobacter alkaliphilus AHT 1.</title>
        <authorList>
            <consortium name="US DOE Joint Genome Institute (JGI-PGF)"/>
            <person name="Lucas S."/>
            <person name="Copeland A."/>
            <person name="Lapidus A."/>
            <person name="Glavina del Rio T."/>
            <person name="Dalin E."/>
            <person name="Tice H."/>
            <person name="Bruce D."/>
            <person name="Goodwin L."/>
            <person name="Pitluck S."/>
            <person name="Larimer F."/>
            <person name="Land M.L."/>
            <person name="Hauser L."/>
            <person name="Muyzer G."/>
        </authorList>
    </citation>
    <scope>NUCLEOTIDE SEQUENCE [LARGE SCALE GENOMIC DNA]</scope>
    <source>
        <strain evidence="9 10">AHT 1</strain>
    </source>
</reference>
<protein>
    <recommendedName>
        <fullName evidence="7">Cell division protein FtsL</fullName>
    </recommendedName>
</protein>
<sequence length="125" mass="14004">MLVAKKRVPQQSFYDQQRARQKVANKKMTNRRLAARKLTLMGAVLLCAMTAIVLVAHFAYVVDVNHQISARKQELAALQDENKHLQLEIASLRSPQRLEQAALEIGLQYPGEDQFVYLTAGASGN</sequence>
<keyword evidence="1 7" id="KW-1003">Cell membrane</keyword>
<dbReference type="GO" id="GO:0032153">
    <property type="term" value="C:cell division site"/>
    <property type="evidence" value="ECO:0007669"/>
    <property type="project" value="UniProtKB-UniRule"/>
</dbReference>
<comment type="subcellular location">
    <subcellularLocation>
        <location evidence="7">Cell membrane</location>
        <topology evidence="7">Single-pass type II membrane protein</topology>
    </subcellularLocation>
    <text evidence="7">Localizes to the division septum where it forms a ring structure.</text>
</comment>
<keyword evidence="3 7" id="KW-0812">Transmembrane</keyword>
<evidence type="ECO:0000256" key="5">
    <source>
        <dbReference type="ARBA" id="ARBA00023136"/>
    </source>
</evidence>
<dbReference type="InterPro" id="IPR007060">
    <property type="entry name" value="FtsL/DivIC"/>
</dbReference>
<dbReference type="Pfam" id="PF04977">
    <property type="entry name" value="DivIC"/>
    <property type="match status" value="1"/>
</dbReference>
<evidence type="ECO:0000256" key="6">
    <source>
        <dbReference type="ARBA" id="ARBA00023306"/>
    </source>
</evidence>
<dbReference type="HAMAP" id="MF_00910">
    <property type="entry name" value="FtsL"/>
    <property type="match status" value="1"/>
</dbReference>
<dbReference type="eggNOG" id="COG2919">
    <property type="taxonomic scope" value="Bacteria"/>
</dbReference>
<keyword evidence="10" id="KW-1185">Reference proteome</keyword>
<organism evidence="9 10">
    <name type="scientific">Dethiobacter alkaliphilus AHT 1</name>
    <dbReference type="NCBI Taxonomy" id="555088"/>
    <lineage>
        <taxon>Bacteria</taxon>
        <taxon>Bacillati</taxon>
        <taxon>Bacillota</taxon>
        <taxon>Dethiobacteria</taxon>
        <taxon>Dethiobacterales</taxon>
        <taxon>Dethiobacteraceae</taxon>
        <taxon>Dethiobacter</taxon>
    </lineage>
</organism>
<evidence type="ECO:0000256" key="4">
    <source>
        <dbReference type="ARBA" id="ARBA00022989"/>
    </source>
</evidence>
<evidence type="ECO:0000256" key="8">
    <source>
        <dbReference type="SAM" id="Coils"/>
    </source>
</evidence>
<dbReference type="AlphaFoldDB" id="C0GFU4"/>
<keyword evidence="4 7" id="KW-1133">Transmembrane helix</keyword>
<feature type="coiled-coil region" evidence="8">
    <location>
        <begin position="61"/>
        <end position="88"/>
    </location>
</feature>
<proteinExistence type="inferred from homology"/>
<dbReference type="InterPro" id="IPR011922">
    <property type="entry name" value="Cell_div_FtsL"/>
</dbReference>
<dbReference type="EMBL" id="ACJM01000006">
    <property type="protein sequence ID" value="EEG77633.1"/>
    <property type="molecule type" value="Genomic_DNA"/>
</dbReference>
<dbReference type="Proteomes" id="UP000006443">
    <property type="component" value="Unassembled WGS sequence"/>
</dbReference>
<keyword evidence="5 7" id="KW-0472">Membrane</keyword>
<feature type="transmembrane region" description="Helical" evidence="7">
    <location>
        <begin position="38"/>
        <end position="62"/>
    </location>
</feature>
<comment type="caution">
    <text evidence="9">The sequence shown here is derived from an EMBL/GenBank/DDBJ whole genome shotgun (WGS) entry which is preliminary data.</text>
</comment>
<dbReference type="STRING" id="555088.DealDRAFT_1353"/>
<evidence type="ECO:0000256" key="7">
    <source>
        <dbReference type="HAMAP-Rule" id="MF_00910"/>
    </source>
</evidence>
<evidence type="ECO:0000256" key="2">
    <source>
        <dbReference type="ARBA" id="ARBA00022618"/>
    </source>
</evidence>
<evidence type="ECO:0000313" key="10">
    <source>
        <dbReference type="Proteomes" id="UP000006443"/>
    </source>
</evidence>
<evidence type="ECO:0000256" key="1">
    <source>
        <dbReference type="ARBA" id="ARBA00022475"/>
    </source>
</evidence>
<dbReference type="GO" id="GO:0005886">
    <property type="term" value="C:plasma membrane"/>
    <property type="evidence" value="ECO:0007669"/>
    <property type="project" value="UniProtKB-SubCell"/>
</dbReference>
<evidence type="ECO:0000256" key="3">
    <source>
        <dbReference type="ARBA" id="ARBA00022692"/>
    </source>
</evidence>
<dbReference type="GO" id="GO:0043093">
    <property type="term" value="P:FtsZ-dependent cytokinesis"/>
    <property type="evidence" value="ECO:0007669"/>
    <property type="project" value="UniProtKB-UniRule"/>
</dbReference>
<keyword evidence="8" id="KW-0175">Coiled coil</keyword>
<evidence type="ECO:0000313" key="9">
    <source>
        <dbReference type="EMBL" id="EEG77633.1"/>
    </source>
</evidence>
<gene>
    <name evidence="7" type="primary">ftsL</name>
    <name evidence="9" type="ORF">DealDRAFT_1353</name>
</gene>
<keyword evidence="2 7" id="KW-0132">Cell division</keyword>
<comment type="function">
    <text evidence="7">Essential cell division protein.</text>
</comment>
<accession>C0GFU4</accession>
<name>C0GFU4_DETAL</name>
<keyword evidence="6 7" id="KW-0131">Cell cycle</keyword>